<evidence type="ECO:0000256" key="3">
    <source>
        <dbReference type="ARBA" id="ARBA00022630"/>
    </source>
</evidence>
<dbReference type="PANTHER" id="PTHR43292">
    <property type="entry name" value="ACYL-COA DEHYDROGENASE"/>
    <property type="match status" value="1"/>
</dbReference>
<feature type="region of interest" description="Disordered" evidence="7">
    <location>
        <begin position="375"/>
        <end position="396"/>
    </location>
</feature>
<keyword evidence="3 6" id="KW-0285">Flavoprotein</keyword>
<dbReference type="EMBL" id="CP098502">
    <property type="protein sequence ID" value="UTI62655.1"/>
    <property type="molecule type" value="Genomic_DNA"/>
</dbReference>
<keyword evidence="12" id="KW-1185">Reference proteome</keyword>
<dbReference type="InterPro" id="IPR036250">
    <property type="entry name" value="AcylCo_DH-like_C"/>
</dbReference>
<organism evidence="11 12">
    <name type="scientific">Paraconexibacter antarcticus</name>
    <dbReference type="NCBI Taxonomy" id="2949664"/>
    <lineage>
        <taxon>Bacteria</taxon>
        <taxon>Bacillati</taxon>
        <taxon>Actinomycetota</taxon>
        <taxon>Thermoleophilia</taxon>
        <taxon>Solirubrobacterales</taxon>
        <taxon>Paraconexibacteraceae</taxon>
        <taxon>Paraconexibacter</taxon>
    </lineage>
</organism>
<dbReference type="InterPro" id="IPR037069">
    <property type="entry name" value="AcylCoA_DH/ox_N_sf"/>
</dbReference>
<reference evidence="11 12" key="1">
    <citation type="submission" date="2022-06" db="EMBL/GenBank/DDBJ databases">
        <title>Paraconexibacter antarcticus.</title>
        <authorList>
            <person name="Kim C.S."/>
        </authorList>
    </citation>
    <scope>NUCLEOTIDE SEQUENCE [LARGE SCALE GENOMIC DNA]</scope>
    <source>
        <strain evidence="11 12">02-257</strain>
    </source>
</reference>
<dbReference type="InterPro" id="IPR013786">
    <property type="entry name" value="AcylCoA_DH/ox_N"/>
</dbReference>
<evidence type="ECO:0000259" key="8">
    <source>
        <dbReference type="Pfam" id="PF00441"/>
    </source>
</evidence>
<keyword evidence="4 6" id="KW-0274">FAD</keyword>
<evidence type="ECO:0000259" key="9">
    <source>
        <dbReference type="Pfam" id="PF02770"/>
    </source>
</evidence>
<dbReference type="InterPro" id="IPR006091">
    <property type="entry name" value="Acyl-CoA_Oxase/DH_mid-dom"/>
</dbReference>
<proteinExistence type="inferred from homology"/>
<dbReference type="InterPro" id="IPR052161">
    <property type="entry name" value="Mycobact_Acyl-CoA_DH"/>
</dbReference>
<evidence type="ECO:0000259" key="10">
    <source>
        <dbReference type="Pfam" id="PF02771"/>
    </source>
</evidence>
<evidence type="ECO:0000313" key="11">
    <source>
        <dbReference type="EMBL" id="UTI62655.1"/>
    </source>
</evidence>
<dbReference type="PANTHER" id="PTHR43292:SF4">
    <property type="entry name" value="ACYL-COA DEHYDROGENASE FADE34"/>
    <property type="match status" value="1"/>
</dbReference>
<evidence type="ECO:0000256" key="6">
    <source>
        <dbReference type="RuleBase" id="RU362125"/>
    </source>
</evidence>
<accession>A0ABY5DPK9</accession>
<feature type="domain" description="Acyl-CoA dehydrogenase/oxidase N-terminal" evidence="10">
    <location>
        <begin position="6"/>
        <end position="122"/>
    </location>
</feature>
<evidence type="ECO:0000256" key="1">
    <source>
        <dbReference type="ARBA" id="ARBA00001974"/>
    </source>
</evidence>
<dbReference type="Pfam" id="PF00441">
    <property type="entry name" value="Acyl-CoA_dh_1"/>
    <property type="match status" value="1"/>
</dbReference>
<feature type="domain" description="Acyl-CoA oxidase/dehydrogenase middle" evidence="9">
    <location>
        <begin position="126"/>
        <end position="218"/>
    </location>
</feature>
<evidence type="ECO:0000256" key="4">
    <source>
        <dbReference type="ARBA" id="ARBA00022827"/>
    </source>
</evidence>
<dbReference type="SUPFAM" id="SSF56645">
    <property type="entry name" value="Acyl-CoA dehydrogenase NM domain-like"/>
    <property type="match status" value="1"/>
</dbReference>
<dbReference type="Gene3D" id="2.40.110.10">
    <property type="entry name" value="Butyryl-CoA Dehydrogenase, subunit A, domain 2"/>
    <property type="match status" value="1"/>
</dbReference>
<comment type="cofactor">
    <cofactor evidence="1 6">
        <name>FAD</name>
        <dbReference type="ChEBI" id="CHEBI:57692"/>
    </cofactor>
</comment>
<feature type="domain" description="Acyl-CoA dehydrogenase/oxidase C-terminal" evidence="8">
    <location>
        <begin position="233"/>
        <end position="376"/>
    </location>
</feature>
<dbReference type="InterPro" id="IPR009100">
    <property type="entry name" value="AcylCoA_DH/oxidase_NM_dom_sf"/>
</dbReference>
<dbReference type="Gene3D" id="1.10.540.10">
    <property type="entry name" value="Acyl-CoA dehydrogenase/oxidase, N-terminal domain"/>
    <property type="match status" value="1"/>
</dbReference>
<dbReference type="Proteomes" id="UP001056035">
    <property type="component" value="Chromosome"/>
</dbReference>
<dbReference type="InterPro" id="IPR009075">
    <property type="entry name" value="AcylCo_DH/oxidase_C"/>
</dbReference>
<dbReference type="InterPro" id="IPR046373">
    <property type="entry name" value="Acyl-CoA_Oxase/DH_mid-dom_sf"/>
</dbReference>
<dbReference type="Pfam" id="PF02770">
    <property type="entry name" value="Acyl-CoA_dh_M"/>
    <property type="match status" value="1"/>
</dbReference>
<evidence type="ECO:0000256" key="2">
    <source>
        <dbReference type="ARBA" id="ARBA00009347"/>
    </source>
</evidence>
<keyword evidence="5 6" id="KW-0560">Oxidoreductase</keyword>
<dbReference type="RefSeq" id="WP_254569390.1">
    <property type="nucleotide sequence ID" value="NZ_CP098502.1"/>
</dbReference>
<comment type="similarity">
    <text evidence="2 6">Belongs to the acyl-CoA dehydrogenase family.</text>
</comment>
<name>A0ABY5DPK9_9ACTN</name>
<evidence type="ECO:0000256" key="7">
    <source>
        <dbReference type="SAM" id="MobiDB-lite"/>
    </source>
</evidence>
<evidence type="ECO:0000256" key="5">
    <source>
        <dbReference type="ARBA" id="ARBA00023002"/>
    </source>
</evidence>
<gene>
    <name evidence="11" type="ORF">NBH00_14945</name>
</gene>
<protein>
    <submittedName>
        <fullName evidence="11">Acyl-CoA dehydrogenase family protein</fullName>
    </submittedName>
</protein>
<dbReference type="Pfam" id="PF02771">
    <property type="entry name" value="Acyl-CoA_dh_N"/>
    <property type="match status" value="1"/>
</dbReference>
<sequence>MQLETSAEQREYRDAVRAWVAEHRAQAPPLHGLWTDGAWIEARRAWQGRLADAGYAGVTWPAEYGGQGLGPIEQVIVDQELAAAGVPNILDYIGLGMLGPCIMTHGTEAQKQRYIAPMLHGDEIWCQMFSEPAAGSDLAALRTRAKEQPDGTFVLDGQKVWTTNAQFSAFGLCLARTDPDVVKHQGLTMFVVPMDAEGVVVRGLRQISGDAEFNEVFLDGVRLGPEHVVGEVGGGWAAAVTVLMNERLSIGRDLTGFRMDVDRFPPAIAADPEARLDPEVRRRLGAASVELLAVRVAGMRALAGLQRGQAPGVEAGLTKLSMVKAATLAADLVVDVVGLSALEPDSEWYPVVSYLPGFKSAGGTEEIVRNTVGERALGLPPEPRGDKGVPFSQLQH</sequence>
<dbReference type="Gene3D" id="1.20.140.10">
    <property type="entry name" value="Butyryl-CoA Dehydrogenase, subunit A, domain 3"/>
    <property type="match status" value="1"/>
</dbReference>
<dbReference type="SUPFAM" id="SSF47203">
    <property type="entry name" value="Acyl-CoA dehydrogenase C-terminal domain-like"/>
    <property type="match status" value="1"/>
</dbReference>
<evidence type="ECO:0000313" key="12">
    <source>
        <dbReference type="Proteomes" id="UP001056035"/>
    </source>
</evidence>